<evidence type="ECO:0000313" key="8">
    <source>
        <dbReference type="Proteomes" id="UP000271291"/>
    </source>
</evidence>
<evidence type="ECO:0000313" key="9">
    <source>
        <dbReference type="Proteomes" id="UP000501753"/>
    </source>
</evidence>
<protein>
    <submittedName>
        <fullName evidence="6">LuxR family transcriptional regulator</fullName>
    </submittedName>
</protein>
<dbReference type="PANTHER" id="PTHR44688:SF16">
    <property type="entry name" value="DNA-BINDING TRANSCRIPTIONAL ACTIVATOR DEVR_DOSR"/>
    <property type="match status" value="1"/>
</dbReference>
<evidence type="ECO:0000256" key="4">
    <source>
        <dbReference type="SAM" id="MobiDB-lite"/>
    </source>
</evidence>
<dbReference type="EMBL" id="CP034687">
    <property type="protein sequence ID" value="AZS89568.1"/>
    <property type="molecule type" value="Genomic_DNA"/>
</dbReference>
<keyword evidence="3" id="KW-0804">Transcription</keyword>
<dbReference type="InterPro" id="IPR036388">
    <property type="entry name" value="WH-like_DNA-bd_sf"/>
</dbReference>
<evidence type="ECO:0000256" key="2">
    <source>
        <dbReference type="ARBA" id="ARBA00023125"/>
    </source>
</evidence>
<dbReference type="Proteomes" id="UP000501753">
    <property type="component" value="Chromosome"/>
</dbReference>
<dbReference type="InterPro" id="IPR016032">
    <property type="entry name" value="Sig_transdc_resp-reg_C-effctor"/>
</dbReference>
<feature type="domain" description="HTH luxR-type" evidence="5">
    <location>
        <begin position="718"/>
        <end position="783"/>
    </location>
</feature>
<evidence type="ECO:0000256" key="3">
    <source>
        <dbReference type="ARBA" id="ARBA00023163"/>
    </source>
</evidence>
<feature type="region of interest" description="Disordered" evidence="4">
    <location>
        <begin position="1"/>
        <end position="37"/>
    </location>
</feature>
<accession>A0A3Q9KXV2</accession>
<dbReference type="SUPFAM" id="SSF46894">
    <property type="entry name" value="C-terminal effector domain of the bipartite response regulators"/>
    <property type="match status" value="1"/>
</dbReference>
<dbReference type="PRINTS" id="PR00038">
    <property type="entry name" value="HTHLUXR"/>
</dbReference>
<dbReference type="KEGG" id="sgd:ELQ87_38960"/>
<dbReference type="CDD" id="cd06170">
    <property type="entry name" value="LuxR_C_like"/>
    <property type="match status" value="1"/>
</dbReference>
<gene>
    <name evidence="7" type="ORF">DDJ31_00275</name>
    <name evidence="6" type="ORF">ELQ87_38960</name>
</gene>
<dbReference type="PROSITE" id="PS00622">
    <property type="entry name" value="HTH_LUXR_1"/>
    <property type="match status" value="1"/>
</dbReference>
<reference evidence="6 8" key="2">
    <citation type="submission" date="2018-12" db="EMBL/GenBank/DDBJ databases">
        <title>Streptomyces griseoviridis F1-27 complete genome.</title>
        <authorList>
            <person name="Mariita R.M."/>
            <person name="Sello J.K."/>
        </authorList>
    </citation>
    <scope>NUCLEOTIDE SEQUENCE [LARGE SCALE GENOMIC DNA]</scope>
    <source>
        <strain evidence="6 8">F1-27</strain>
    </source>
</reference>
<evidence type="ECO:0000259" key="5">
    <source>
        <dbReference type="PROSITE" id="PS50043"/>
    </source>
</evidence>
<name>A0A3Q9KXV2_STRGD</name>
<dbReference type="RefSeq" id="WP_127182337.1">
    <property type="nucleotide sequence ID" value="NZ_CP029078.1"/>
</dbReference>
<sequence>MTLPRPALAGTPAPTGLARSRPAGARTGPADPAGPACATFPAEPGRSLRENLLHALGPREPRSADALSALSDATLRELARTGLCSPASVRSPGPPTGWPGALAALTPEQTTVAGYCALLGPDVSPSLLAAVGGWDLGRVLAVLDELVARGVVREDESGAPLFHFRHPLLRVLAYTRVPPGRRIAAHAAAARALAGVGAPLSQRAPHLARSAAPGETEAARLLHRAAHHVLDSRPDSAADWLLAALRVHPADPEGGAATLRTRILLCVAAARCGQRAEVVRRMPEVLASPLLPPEERGRLLDVYARMEDGLGRHREARALLAAEPLGTGPAVPAAPDTALLLRSAALSAAAGDLVAVRERLAAVTAATAASPGRAPGDAVRRMSAAASLALGTALASDVTARDAAVADATRRADLLTDAALPEVLDAVVRLGRAQYLTSRHRDAVRLFDRGVRSARAGGRTAELPALLIGHARAEAVLGRLASASASAAEAAGAARLLDCPELAHEAGVIGGWTTLWSAGHEAAEPAARDLAGAGGPSGERGRAAALLLAAVHLEAGRPHESLALLLSPAADGSGPPGSGRAPWWSLACLAAVAAGLDGTARRCAAVARAAAGASRLPADHAAVLRAEAALVADEAALPLLASAVEQHVHDGALPLECRTRLLLARRLLGAGRLPEAAFHAGLAKSRAEPTGSEPLRLLAVDVQRAIGARRPRGTGSPGGAGAAGLSQREREILALVCRGMSNRAIAGALFVSVKTVEAHLTRVFRKTGTRSRAALLATFGAARPTEVLAPVESGAAARV</sequence>
<dbReference type="GO" id="GO:0003677">
    <property type="term" value="F:DNA binding"/>
    <property type="evidence" value="ECO:0007669"/>
    <property type="project" value="UniProtKB-KW"/>
</dbReference>
<keyword evidence="2" id="KW-0238">DNA-binding</keyword>
<keyword evidence="9" id="KW-1185">Reference proteome</keyword>
<dbReference type="GO" id="GO:0006355">
    <property type="term" value="P:regulation of DNA-templated transcription"/>
    <property type="evidence" value="ECO:0007669"/>
    <property type="project" value="InterPro"/>
</dbReference>
<reference evidence="7 9" key="1">
    <citation type="submission" date="2018-04" db="EMBL/GenBank/DDBJ databases">
        <title>Complete genome sequences of Streptomyces griseoviridis K61 and characterization of antagonistic properties of biological control agents.</title>
        <authorList>
            <person name="Mariita R.M."/>
            <person name="Sello J.K."/>
        </authorList>
    </citation>
    <scope>NUCLEOTIDE SEQUENCE [LARGE SCALE GENOMIC DNA]</scope>
    <source>
        <strain evidence="7 9">K61</strain>
    </source>
</reference>
<proteinExistence type="predicted"/>
<evidence type="ECO:0000313" key="6">
    <source>
        <dbReference type="EMBL" id="AZS89568.1"/>
    </source>
</evidence>
<dbReference type="OrthoDB" id="9815744at2"/>
<dbReference type="Pfam" id="PF00196">
    <property type="entry name" value="GerE"/>
    <property type="match status" value="1"/>
</dbReference>
<dbReference type="EMBL" id="CP029078">
    <property type="protein sequence ID" value="QCN83596.1"/>
    <property type="molecule type" value="Genomic_DNA"/>
</dbReference>
<dbReference type="InterPro" id="IPR000792">
    <property type="entry name" value="Tscrpt_reg_LuxR_C"/>
</dbReference>
<dbReference type="SMART" id="SM00421">
    <property type="entry name" value="HTH_LUXR"/>
    <property type="match status" value="1"/>
</dbReference>
<dbReference type="AlphaFoldDB" id="A0A3Q9KXV2"/>
<dbReference type="PROSITE" id="PS50043">
    <property type="entry name" value="HTH_LUXR_2"/>
    <property type="match status" value="1"/>
</dbReference>
<keyword evidence="1" id="KW-0805">Transcription regulation</keyword>
<dbReference type="Gene3D" id="1.10.10.10">
    <property type="entry name" value="Winged helix-like DNA-binding domain superfamily/Winged helix DNA-binding domain"/>
    <property type="match status" value="1"/>
</dbReference>
<organism evidence="6 8">
    <name type="scientific">Streptomyces griseoviridis</name>
    <dbReference type="NCBI Taxonomy" id="45398"/>
    <lineage>
        <taxon>Bacteria</taxon>
        <taxon>Bacillati</taxon>
        <taxon>Actinomycetota</taxon>
        <taxon>Actinomycetes</taxon>
        <taxon>Kitasatosporales</taxon>
        <taxon>Streptomycetaceae</taxon>
        <taxon>Streptomyces</taxon>
    </lineage>
</organism>
<dbReference type="Proteomes" id="UP000271291">
    <property type="component" value="Chromosome"/>
</dbReference>
<dbReference type="PANTHER" id="PTHR44688">
    <property type="entry name" value="DNA-BINDING TRANSCRIPTIONAL ACTIVATOR DEVR_DOSR"/>
    <property type="match status" value="1"/>
</dbReference>
<evidence type="ECO:0000256" key="1">
    <source>
        <dbReference type="ARBA" id="ARBA00023015"/>
    </source>
</evidence>
<evidence type="ECO:0000313" key="7">
    <source>
        <dbReference type="EMBL" id="QCN83596.1"/>
    </source>
</evidence>